<evidence type="ECO:0000256" key="2">
    <source>
        <dbReference type="ARBA" id="ARBA00007262"/>
    </source>
</evidence>
<name>A0A2S4WLB8_9BASI</name>
<dbReference type="Pfam" id="PF06140">
    <property type="entry name" value="Ifi-6-16"/>
    <property type="match status" value="1"/>
</dbReference>
<gene>
    <name evidence="7" type="ORF">PSHT_01212</name>
</gene>
<evidence type="ECO:0000256" key="3">
    <source>
        <dbReference type="ARBA" id="ARBA00022692"/>
    </source>
</evidence>
<evidence type="ECO:0000256" key="6">
    <source>
        <dbReference type="SAM" id="Phobius"/>
    </source>
</evidence>
<evidence type="ECO:0000313" key="8">
    <source>
        <dbReference type="Proteomes" id="UP000238274"/>
    </source>
</evidence>
<sequence length="472" mass="48590">MSKLPHQRLWIRLFATKDDKTEPGLGMLIVYLMNDRSPSFGYPWGSLGTYISCGKPQQQQTNTSSSQKLIVYRLKSKAKNHTPSPTERNTRITNSEMVQHYRVPCLAELRIPRGEKVPSSLDIIVDSETATLAYLRRQILEKLESKNVTLLAMRIGDGVIDGTKTTDDTLLNNFLAINPHRKIVCEVTISTSHAISDMTAGEYAACGAAAATGGASGTGTCVGILHAVGLQAAGPLVGSPAASLMSYLGSVSAPSVFSTCQSIAMAGFGPVGVAVTTVGGAAVVGGLAYGAMNSVPSSFSFPVDSETTTVADLKRSVLVEVESQNATLLGMYSGDTQIDTTENGDGDLLRDVLKLNTEREMICQVEFRVVDGNSNDLLAAGGALVGAAAGPVLVQASVAAVGFGAGGIVAGTPAAAFMASYGGSVAAGSMCAVLQSVGAVGLALGGTVVAAGVGGVVLYGVTRSLMSGRQSK</sequence>
<keyword evidence="3 6" id="KW-0812">Transmembrane</keyword>
<protein>
    <submittedName>
        <fullName evidence="7">Uncharacterized protein</fullName>
    </submittedName>
</protein>
<comment type="caution">
    <text evidence="7">The sequence shown here is derived from an EMBL/GenBank/DDBJ whole genome shotgun (WGS) entry which is preliminary data.</text>
</comment>
<dbReference type="Gene3D" id="6.10.110.10">
    <property type="match status" value="2"/>
</dbReference>
<reference evidence="8" key="3">
    <citation type="journal article" date="2018" name="Mol. Plant Microbe Interact.">
        <title>Genome sequence resources for the wheat stripe rust pathogen (Puccinia striiformis f. sp. tritici) and the barley stripe rust pathogen (Puccinia striiformis f. sp. hordei).</title>
        <authorList>
            <person name="Xia C."/>
            <person name="Wang M."/>
            <person name="Yin C."/>
            <person name="Cornejo O.E."/>
            <person name="Hulbert S.H."/>
            <person name="Chen X."/>
        </authorList>
    </citation>
    <scope>NUCLEOTIDE SEQUENCE [LARGE SCALE GENOMIC DNA]</scope>
    <source>
        <strain evidence="8">93TX-2</strain>
    </source>
</reference>
<proteinExistence type="inferred from homology"/>
<evidence type="ECO:0000313" key="7">
    <source>
        <dbReference type="EMBL" id="POW22534.1"/>
    </source>
</evidence>
<reference evidence="8" key="2">
    <citation type="journal article" date="2018" name="BMC Genomics">
        <title>Genomic insights into host adaptation between the wheat stripe rust pathogen (Puccinia striiformis f. sp. tritici) and the barley stripe rust pathogen (Puccinia striiformis f. sp. hordei).</title>
        <authorList>
            <person name="Xia C."/>
            <person name="Wang M."/>
            <person name="Yin C."/>
            <person name="Cornejo O.E."/>
            <person name="Hulbert S.H."/>
            <person name="Chen X."/>
        </authorList>
    </citation>
    <scope>NUCLEOTIDE SEQUENCE [LARGE SCALE GENOMIC DNA]</scope>
    <source>
        <strain evidence="8">93TX-2</strain>
    </source>
</reference>
<keyword evidence="8" id="KW-1185">Reference proteome</keyword>
<keyword evidence="4 6" id="KW-1133">Transmembrane helix</keyword>
<dbReference type="GO" id="GO:0016020">
    <property type="term" value="C:membrane"/>
    <property type="evidence" value="ECO:0007669"/>
    <property type="project" value="UniProtKB-SubCell"/>
</dbReference>
<reference evidence="7 8" key="1">
    <citation type="submission" date="2017-12" db="EMBL/GenBank/DDBJ databases">
        <title>Gene loss provides genomic basis for host adaptation in cereal stripe rust fungi.</title>
        <authorList>
            <person name="Xia C."/>
        </authorList>
    </citation>
    <scope>NUCLEOTIDE SEQUENCE [LARGE SCALE GENOMIC DNA]</scope>
    <source>
        <strain evidence="7 8">93TX-2</strain>
    </source>
</reference>
<feature type="transmembrane region" description="Helical" evidence="6">
    <location>
        <begin position="439"/>
        <end position="462"/>
    </location>
</feature>
<dbReference type="PANTHER" id="PTHR16932">
    <property type="entry name" value="INTERFERON ALPHA-INDUCIBLE PROTEIN 27"/>
    <property type="match status" value="1"/>
</dbReference>
<dbReference type="VEuPathDB" id="FungiDB:PSTT_13634"/>
<dbReference type="VEuPathDB" id="FungiDB:PSTT_13635"/>
<comment type="subcellular location">
    <subcellularLocation>
        <location evidence="1">Membrane</location>
        <topology evidence="1">Multi-pass membrane protein</topology>
    </subcellularLocation>
</comment>
<dbReference type="PANTHER" id="PTHR16932:SF18">
    <property type="entry name" value="INTERFERON, ALPHA-INDUCIBLE PROTEIN 27-LIKE 2"/>
    <property type="match status" value="1"/>
</dbReference>
<organism evidence="7 8">
    <name type="scientific">Puccinia striiformis</name>
    <dbReference type="NCBI Taxonomy" id="27350"/>
    <lineage>
        <taxon>Eukaryota</taxon>
        <taxon>Fungi</taxon>
        <taxon>Dikarya</taxon>
        <taxon>Basidiomycota</taxon>
        <taxon>Pucciniomycotina</taxon>
        <taxon>Pucciniomycetes</taxon>
        <taxon>Pucciniales</taxon>
        <taxon>Pucciniaceae</taxon>
        <taxon>Puccinia</taxon>
    </lineage>
</organism>
<keyword evidence="5 6" id="KW-0472">Membrane</keyword>
<evidence type="ECO:0000256" key="1">
    <source>
        <dbReference type="ARBA" id="ARBA00004141"/>
    </source>
</evidence>
<dbReference type="AlphaFoldDB" id="A0A2S4WLB8"/>
<dbReference type="OrthoDB" id="440424at2759"/>
<accession>A0A2S4WLB8</accession>
<dbReference type="VEuPathDB" id="FungiDB:PSHT_01212"/>
<dbReference type="InterPro" id="IPR009311">
    <property type="entry name" value="IFI6/IFI27-like"/>
</dbReference>
<evidence type="ECO:0000256" key="4">
    <source>
        <dbReference type="ARBA" id="ARBA00022989"/>
    </source>
</evidence>
<dbReference type="InterPro" id="IPR038213">
    <property type="entry name" value="IFI6/IFI27-like_sf"/>
</dbReference>
<comment type="similarity">
    <text evidence="2">Belongs to the IFI6/IFI27 family.</text>
</comment>
<evidence type="ECO:0000256" key="5">
    <source>
        <dbReference type="ARBA" id="ARBA00023136"/>
    </source>
</evidence>
<dbReference type="EMBL" id="PKSM01000009">
    <property type="protein sequence ID" value="POW22534.1"/>
    <property type="molecule type" value="Genomic_DNA"/>
</dbReference>
<dbReference type="Proteomes" id="UP000238274">
    <property type="component" value="Unassembled WGS sequence"/>
</dbReference>